<dbReference type="OrthoDB" id="4824168at2"/>
<dbReference type="EMBL" id="BIMR01000223">
    <property type="protein sequence ID" value="GCE77528.1"/>
    <property type="molecule type" value="Genomic_DNA"/>
</dbReference>
<dbReference type="Proteomes" id="UP000289954">
    <property type="component" value="Unassembled WGS sequence"/>
</dbReference>
<organism evidence="2 3">
    <name type="scientific">Cellulomonas biazotea</name>
    <dbReference type="NCBI Taxonomy" id="1709"/>
    <lineage>
        <taxon>Bacteria</taxon>
        <taxon>Bacillati</taxon>
        <taxon>Actinomycetota</taxon>
        <taxon>Actinomycetes</taxon>
        <taxon>Micrococcales</taxon>
        <taxon>Cellulomonadaceae</taxon>
        <taxon>Cellulomonas</taxon>
    </lineage>
</organism>
<feature type="signal peptide" evidence="1">
    <location>
        <begin position="1"/>
        <end position="25"/>
    </location>
</feature>
<dbReference type="SMART" id="SM00710">
    <property type="entry name" value="PbH1"/>
    <property type="match status" value="7"/>
</dbReference>
<name>A0A402DTV0_9CELL</name>
<proteinExistence type="predicted"/>
<evidence type="ECO:0000313" key="2">
    <source>
        <dbReference type="EMBL" id="GCE77528.1"/>
    </source>
</evidence>
<evidence type="ECO:0000256" key="1">
    <source>
        <dbReference type="SAM" id="SignalP"/>
    </source>
</evidence>
<dbReference type="RefSeq" id="WP_130782139.1">
    <property type="nucleotide sequence ID" value="NZ_BIMR01000223.1"/>
</dbReference>
<feature type="chain" id="PRO_5019401357" description="Right handed beta helix domain-containing protein" evidence="1">
    <location>
        <begin position="26"/>
        <end position="364"/>
    </location>
</feature>
<comment type="caution">
    <text evidence="2">The sequence shown here is derived from an EMBL/GenBank/DDBJ whole genome shotgun (WGS) entry which is preliminary data.</text>
</comment>
<protein>
    <recommendedName>
        <fullName evidence="4">Right handed beta helix domain-containing protein</fullName>
    </recommendedName>
</protein>
<sequence>MRTSAVLSGLVLVAGSVLVAAPAQAALAPVPGCGAVLATDSRLTADLACPSGDGLTLTPGVTLDLKGHTLSGSQTATGIVLPNLGDVTIRNGTVTGWGAGVQTYDTWEEVGGTATITKVTFHANRNGVDTSGRLGATGKRHEISRSTFTENWSGVSGIYGGAHVVRSTFTANGTALNFITGGITLEDSRVEGNGTAVNCDESGCEIRRSKLVGNGIGLDVRTFGADVYDSTLAGNDTAFTSFGVWGHSTIEGNTFRDNGTAVTLWSSNATLTRNVFRGNETGFTTDGGMPFYTATLVGNRFVKNVDAINFEAPGTSLQDNVANDNERWGIYAPNATDLGGNRAKGNGYEPQCVGVVCPDSGPVS</sequence>
<dbReference type="InterPro" id="IPR006626">
    <property type="entry name" value="PbH1"/>
</dbReference>
<dbReference type="InterPro" id="IPR011050">
    <property type="entry name" value="Pectin_lyase_fold/virulence"/>
</dbReference>
<keyword evidence="1" id="KW-0732">Signal</keyword>
<reference evidence="2 3" key="1">
    <citation type="submission" date="2019-01" db="EMBL/GenBank/DDBJ databases">
        <title>Draft genome sequence of Cellulomonas takizawaensis strain TKZ-21.</title>
        <authorList>
            <person name="Yamamura H."/>
            <person name="Hayashi T."/>
            <person name="Hamada M."/>
            <person name="Serisawa Y."/>
            <person name="Matsuyama K."/>
            <person name="Nakagawa Y."/>
            <person name="Otoguro M."/>
            <person name="Yanagida F."/>
            <person name="Hayakawa M."/>
        </authorList>
    </citation>
    <scope>NUCLEOTIDE SEQUENCE [LARGE SCALE GENOMIC DNA]</scope>
    <source>
        <strain evidence="2 3">NBRC12680</strain>
    </source>
</reference>
<accession>A0A402DTV0</accession>
<evidence type="ECO:0008006" key="4">
    <source>
        <dbReference type="Google" id="ProtNLM"/>
    </source>
</evidence>
<evidence type="ECO:0000313" key="3">
    <source>
        <dbReference type="Proteomes" id="UP000289954"/>
    </source>
</evidence>
<keyword evidence="3" id="KW-1185">Reference proteome</keyword>
<gene>
    <name evidence="2" type="ORF">CBZ_25840</name>
</gene>
<dbReference type="SUPFAM" id="SSF51126">
    <property type="entry name" value="Pectin lyase-like"/>
    <property type="match status" value="1"/>
</dbReference>
<dbReference type="AlphaFoldDB" id="A0A402DTV0"/>